<accession>A0A5B8MZC8</accession>
<dbReference type="PANTHER" id="PTHR46613:SF1">
    <property type="entry name" value="RADIAL SPOKE HEAD 10 HOMOLOG B-RELATED"/>
    <property type="match status" value="1"/>
</dbReference>
<dbReference type="GO" id="GO:0005930">
    <property type="term" value="C:axoneme"/>
    <property type="evidence" value="ECO:0007669"/>
    <property type="project" value="UniProtKB-SubCell"/>
</dbReference>
<reference evidence="10 11" key="1">
    <citation type="submission" date="2018-07" db="EMBL/GenBank/DDBJ databases">
        <title>The complete nuclear genome of the prasinophyte Chloropicon primus (CCMP1205).</title>
        <authorList>
            <person name="Pombert J.-F."/>
            <person name="Otis C."/>
            <person name="Turmel M."/>
            <person name="Lemieux C."/>
        </authorList>
    </citation>
    <scope>NUCLEOTIDE SEQUENCE [LARGE SCALE GENOMIC DNA]</scope>
    <source>
        <strain evidence="10 11">CCMP1205</strain>
    </source>
</reference>
<evidence type="ECO:0000256" key="1">
    <source>
        <dbReference type="ARBA" id="ARBA00004230"/>
    </source>
</evidence>
<evidence type="ECO:0000313" key="11">
    <source>
        <dbReference type="Proteomes" id="UP000316726"/>
    </source>
</evidence>
<keyword evidence="11" id="KW-1185">Reference proteome</keyword>
<keyword evidence="6" id="KW-0969">Cilium</keyword>
<evidence type="ECO:0000256" key="4">
    <source>
        <dbReference type="ARBA" id="ARBA00022737"/>
    </source>
</evidence>
<dbReference type="STRING" id="1764295.A0A5B8MZC8"/>
<dbReference type="Pfam" id="PF02493">
    <property type="entry name" value="MORN"/>
    <property type="match status" value="10"/>
</dbReference>
<dbReference type="OrthoDB" id="270720at2759"/>
<dbReference type="PANTHER" id="PTHR46613">
    <property type="entry name" value="RADIAL SPOKE HEAD 10 HOMOLOG B-RELATED"/>
    <property type="match status" value="1"/>
</dbReference>
<evidence type="ECO:0000256" key="7">
    <source>
        <dbReference type="ARBA" id="ARBA00023212"/>
    </source>
</evidence>
<keyword evidence="5" id="KW-0282">Flagellum</keyword>
<proteinExistence type="predicted"/>
<feature type="compositionally biased region" description="Acidic residues" evidence="9">
    <location>
        <begin position="517"/>
        <end position="536"/>
    </location>
</feature>
<sequence length="677" mass="75826">MATTVAASVETLREMDKTPESLLPYIIDVVVGVYEGERSKDELPHGSGRCTFKNGSTYEGLWRDGYMHGQGTYVWVDGVQFKGDFHMNQIQGTGTFAWPNGDVYVGELRGGKRDGRGRMYLKAEGTCYDGEWLEGLKHGYGKLDYGMGKKYVGDWKEDLKDGNGMMTYKNGDVYNGQWSKGMKQGKGRMDYKETNSFYAGEWYADLPHGKGEQTWKDIGTKNPYLQTFNRYKGDFKEGMRDGQGTFFYATGASYKGDWSKNVKQGEGTFVYEDGTVYTGEFTQDRLPRRQNGDKGPGFSVRVDISDLIGESPDSKSNADLSNCILRFNSELRALYRKYSQVPVKSSKADDACSTSLLSEQIVELCKHHKLVNLDYQLCHARDVISAVCSKLLHTVDVHYFEDESASVLYKDLVEILVRIAFSKYHAIESLAQRFVTLVEQDILPKMGQDPQWHYLSEPSSNEEVFEVKNNHKDALKGLFDDLVGSNQTFEVNAKQLVKLLKAKGLLLVKPKPVVEEAAPEDETGGEEGAQAEEENVEAAKEENGEAKEENQEKAPETVEEEAPEQPVEGEDSDSAKEGEEAEAEAEEGKPSEEEGEEKCKLTLPLALKCFHVANFGSNQTREDIFESGSEEEVGFYQAAISMKYPEFVDSLMLCADLAFEDITFSEKFDKLMSAIIA</sequence>
<evidence type="ECO:0000256" key="9">
    <source>
        <dbReference type="SAM" id="MobiDB-lite"/>
    </source>
</evidence>
<dbReference type="InterPro" id="IPR003409">
    <property type="entry name" value="MORN"/>
</dbReference>
<keyword evidence="4" id="KW-0677">Repeat</keyword>
<name>A0A5B8MZC8_9CHLO</name>
<evidence type="ECO:0000256" key="8">
    <source>
        <dbReference type="ARBA" id="ARBA00023273"/>
    </source>
</evidence>
<dbReference type="Gene3D" id="2.20.110.10">
    <property type="entry name" value="Histone H3 K4-specific methyltransferase SET7/9 N-terminal domain"/>
    <property type="match status" value="4"/>
</dbReference>
<dbReference type="Proteomes" id="UP000316726">
    <property type="component" value="Chromosome 17"/>
</dbReference>
<gene>
    <name evidence="10" type="ORF">A3770_17p79340</name>
</gene>
<organism evidence="10 11">
    <name type="scientific">Chloropicon primus</name>
    <dbReference type="NCBI Taxonomy" id="1764295"/>
    <lineage>
        <taxon>Eukaryota</taxon>
        <taxon>Viridiplantae</taxon>
        <taxon>Chlorophyta</taxon>
        <taxon>Chloropicophyceae</taxon>
        <taxon>Chloropicales</taxon>
        <taxon>Chloropicaceae</taxon>
        <taxon>Chloropicon</taxon>
    </lineage>
</organism>
<evidence type="ECO:0000256" key="3">
    <source>
        <dbReference type="ARBA" id="ARBA00022490"/>
    </source>
</evidence>
<dbReference type="EMBL" id="CP031050">
    <property type="protein sequence ID" value="QDZ25416.1"/>
    <property type="molecule type" value="Genomic_DNA"/>
</dbReference>
<dbReference type="GO" id="GO:0031514">
    <property type="term" value="C:motile cilium"/>
    <property type="evidence" value="ECO:0007669"/>
    <property type="project" value="UniProtKB-SubCell"/>
</dbReference>
<feature type="compositionally biased region" description="Basic and acidic residues" evidence="9">
    <location>
        <begin position="586"/>
        <end position="597"/>
    </location>
</feature>
<evidence type="ECO:0000256" key="5">
    <source>
        <dbReference type="ARBA" id="ARBA00022846"/>
    </source>
</evidence>
<feature type="region of interest" description="Disordered" evidence="9">
    <location>
        <begin position="516"/>
        <end position="597"/>
    </location>
</feature>
<keyword evidence="7" id="KW-0206">Cytoskeleton</keyword>
<evidence type="ECO:0000313" key="10">
    <source>
        <dbReference type="EMBL" id="QDZ25416.1"/>
    </source>
</evidence>
<keyword evidence="8" id="KW-0966">Cell projection</keyword>
<evidence type="ECO:0000256" key="2">
    <source>
        <dbReference type="ARBA" id="ARBA00004430"/>
    </source>
</evidence>
<feature type="compositionally biased region" description="Acidic residues" evidence="9">
    <location>
        <begin position="557"/>
        <end position="572"/>
    </location>
</feature>
<feature type="compositionally biased region" description="Basic and acidic residues" evidence="9">
    <location>
        <begin position="537"/>
        <end position="556"/>
    </location>
</feature>
<keyword evidence="3" id="KW-0963">Cytoplasm</keyword>
<dbReference type="SMART" id="SM00698">
    <property type="entry name" value="MORN"/>
    <property type="match status" value="10"/>
</dbReference>
<dbReference type="SUPFAM" id="SSF82185">
    <property type="entry name" value="Histone H3 K4-specific methyltransferase SET7/9 N-terminal domain"/>
    <property type="match status" value="3"/>
</dbReference>
<protein>
    <submittedName>
        <fullName evidence="10">Uncharacterized protein</fullName>
    </submittedName>
</protein>
<evidence type="ECO:0000256" key="6">
    <source>
        <dbReference type="ARBA" id="ARBA00023069"/>
    </source>
</evidence>
<dbReference type="GO" id="GO:0016020">
    <property type="term" value="C:membrane"/>
    <property type="evidence" value="ECO:0007669"/>
    <property type="project" value="UniProtKB-ARBA"/>
</dbReference>
<comment type="subcellular location">
    <subcellularLocation>
        <location evidence="1">Cell projection</location>
        <location evidence="1">Cilium</location>
        <location evidence="1">Flagellum</location>
    </subcellularLocation>
    <subcellularLocation>
        <location evidence="2">Cytoplasm</location>
        <location evidence="2">Cytoskeleton</location>
        <location evidence="2">Cilium axoneme</location>
    </subcellularLocation>
</comment>
<dbReference type="AlphaFoldDB" id="A0A5B8MZC8"/>